<proteinExistence type="predicted"/>
<sequence>MRPARRFSPLSIRPPWLPLDGVIDAVAAGLWWDAIVVDGSLGRVVAAQLQHAAGEHTGPVLCDPGGPKTRVYFLTPAGTADRWSVPGTVAFGECCYVVLNGTLDADTAGLHWLVAPRCRHPEPLVAPQLLRTLLTEHGSRP</sequence>
<evidence type="ECO:0008006" key="3">
    <source>
        <dbReference type="Google" id="ProtNLM"/>
    </source>
</evidence>
<accession>A0ABR5J7B6</accession>
<keyword evidence="2" id="KW-1185">Reference proteome</keyword>
<name>A0ABR5J7B6_9ACTN</name>
<evidence type="ECO:0000313" key="2">
    <source>
        <dbReference type="Proteomes" id="UP000037020"/>
    </source>
</evidence>
<organism evidence="1 2">
    <name type="scientific">Streptomyces varsoviensis</name>
    <dbReference type="NCBI Taxonomy" id="67373"/>
    <lineage>
        <taxon>Bacteria</taxon>
        <taxon>Bacillati</taxon>
        <taxon>Actinomycetota</taxon>
        <taxon>Actinomycetes</taxon>
        <taxon>Kitasatosporales</taxon>
        <taxon>Streptomycetaceae</taxon>
        <taxon>Streptomyces</taxon>
    </lineage>
</organism>
<comment type="caution">
    <text evidence="1">The sequence shown here is derived from an EMBL/GenBank/DDBJ whole genome shotgun (WGS) entry which is preliminary data.</text>
</comment>
<gene>
    <name evidence="1" type="ORF">ADK38_15375</name>
</gene>
<reference evidence="1 2" key="1">
    <citation type="submission" date="2015-07" db="EMBL/GenBank/DDBJ databases">
        <authorList>
            <person name="Ju K.-S."/>
            <person name="Doroghazi J.R."/>
            <person name="Metcalf W.W."/>
        </authorList>
    </citation>
    <scope>NUCLEOTIDE SEQUENCE [LARGE SCALE GENOMIC DNA]</scope>
    <source>
        <strain evidence="1 2">NRRL B-3589</strain>
    </source>
</reference>
<evidence type="ECO:0000313" key="1">
    <source>
        <dbReference type="EMBL" id="KOG89241.1"/>
    </source>
</evidence>
<dbReference type="EMBL" id="LGUT01001293">
    <property type="protein sequence ID" value="KOG89241.1"/>
    <property type="molecule type" value="Genomic_DNA"/>
</dbReference>
<dbReference type="Proteomes" id="UP000037020">
    <property type="component" value="Unassembled WGS sequence"/>
</dbReference>
<protein>
    <recommendedName>
        <fullName evidence="3">DNA primase/polymerase bifunctional N-terminal domain-containing protein</fullName>
    </recommendedName>
</protein>